<dbReference type="InterPro" id="IPR028260">
    <property type="entry name" value="FAM177"/>
</dbReference>
<feature type="region of interest" description="Disordered" evidence="1">
    <location>
        <begin position="133"/>
        <end position="160"/>
    </location>
</feature>
<sequence length="160" mass="18604">MAAEFKDIMSKEEITFKDNFEDITNISSEGELPKKLPRRILHFSDGVLEEYSTDEEEEIENKIEPQTSSVLMAVDSSTLAWGPWFWYQTITVGTKTLQVCDYLGESLANFFGITSPKYQFEIDHYNQMLEEEKERQKEEDLEMGGWQNVRNDDKVVEVPS</sequence>
<proteinExistence type="predicted"/>
<dbReference type="PANTHER" id="PTHR31206">
    <property type="entry name" value="LP10445P"/>
    <property type="match status" value="1"/>
</dbReference>
<reference evidence="2" key="1">
    <citation type="submission" date="2015-12" db="EMBL/GenBank/DDBJ databases">
        <title>De novo transcriptome assembly of four potential Pierce s Disease insect vectors from Arizona vineyards.</title>
        <authorList>
            <person name="Tassone E.E."/>
        </authorList>
    </citation>
    <scope>NUCLEOTIDE SEQUENCE</scope>
</reference>
<protein>
    <recommendedName>
        <fullName evidence="3">Protein FAM177A1</fullName>
    </recommendedName>
</protein>
<dbReference type="Pfam" id="PF14774">
    <property type="entry name" value="FAM177"/>
    <property type="match status" value="1"/>
</dbReference>
<accession>A0A1B6DB32</accession>
<evidence type="ECO:0008006" key="3">
    <source>
        <dbReference type="Google" id="ProtNLM"/>
    </source>
</evidence>
<organism evidence="2">
    <name type="scientific">Clastoptera arizonana</name>
    <name type="common">Arizona spittle bug</name>
    <dbReference type="NCBI Taxonomy" id="38151"/>
    <lineage>
        <taxon>Eukaryota</taxon>
        <taxon>Metazoa</taxon>
        <taxon>Ecdysozoa</taxon>
        <taxon>Arthropoda</taxon>
        <taxon>Hexapoda</taxon>
        <taxon>Insecta</taxon>
        <taxon>Pterygota</taxon>
        <taxon>Neoptera</taxon>
        <taxon>Paraneoptera</taxon>
        <taxon>Hemiptera</taxon>
        <taxon>Auchenorrhyncha</taxon>
        <taxon>Cercopoidea</taxon>
        <taxon>Clastopteridae</taxon>
        <taxon>Clastoptera</taxon>
    </lineage>
</organism>
<gene>
    <name evidence="2" type="ORF">g.5197</name>
</gene>
<dbReference type="PANTHER" id="PTHR31206:SF1">
    <property type="entry name" value="LP10445P"/>
    <property type="match status" value="1"/>
</dbReference>
<evidence type="ECO:0000256" key="1">
    <source>
        <dbReference type="SAM" id="MobiDB-lite"/>
    </source>
</evidence>
<evidence type="ECO:0000313" key="2">
    <source>
        <dbReference type="EMBL" id="JAS22911.1"/>
    </source>
</evidence>
<feature type="compositionally biased region" description="Basic and acidic residues" evidence="1">
    <location>
        <begin position="150"/>
        <end position="160"/>
    </location>
</feature>
<dbReference type="AlphaFoldDB" id="A0A1B6DB32"/>
<name>A0A1B6DB32_9HEMI</name>
<dbReference type="EMBL" id="GEDC01014387">
    <property type="protein sequence ID" value="JAS22911.1"/>
    <property type="molecule type" value="Transcribed_RNA"/>
</dbReference>